<feature type="transmembrane region" description="Helical" evidence="6">
    <location>
        <begin position="7"/>
        <end position="28"/>
    </location>
</feature>
<dbReference type="Proteomes" id="UP000187465">
    <property type="component" value="Unassembled WGS sequence"/>
</dbReference>
<dbReference type="RefSeq" id="WP_036685975.1">
    <property type="nucleotide sequence ID" value="NZ_JARLKA010000019.1"/>
</dbReference>
<sequence>MQSLLRYAIILIGSLLIAAATNFFLVPYKILDGGIIGIALIINYLSDAKIGIAVLLCSFPIFLLAWLKERDIFFNSILGLLTSSFLIELLGPLQYHFLYYFEFGSISSAIIGGFLMGTGLGLMLRFKASTGGTDLLAQYIKRYLPLNLGLIIFLTDFIIIGAGGLLISKETFFHSILTIIAGGVATGLCTLETEEKWKKI</sequence>
<feature type="transmembrane region" description="Helical" evidence="6">
    <location>
        <begin position="97"/>
        <end position="124"/>
    </location>
</feature>
<evidence type="ECO:0000256" key="4">
    <source>
        <dbReference type="ARBA" id="ARBA00022989"/>
    </source>
</evidence>
<keyword evidence="4 6" id="KW-1133">Transmembrane helix</keyword>
<gene>
    <name evidence="7" type="ORF">BJP51_21315</name>
</gene>
<evidence type="ECO:0008006" key="9">
    <source>
        <dbReference type="Google" id="ProtNLM"/>
    </source>
</evidence>
<accession>A0A1R0X666</accession>
<dbReference type="GO" id="GO:0005886">
    <property type="term" value="C:plasma membrane"/>
    <property type="evidence" value="ECO:0007669"/>
    <property type="project" value="UniProtKB-SubCell"/>
</dbReference>
<dbReference type="PANTHER" id="PTHR33545:SF5">
    <property type="entry name" value="UPF0750 MEMBRANE PROTEIN YITT"/>
    <property type="match status" value="1"/>
</dbReference>
<dbReference type="PANTHER" id="PTHR33545">
    <property type="entry name" value="UPF0750 MEMBRANE PROTEIN YITT-RELATED"/>
    <property type="match status" value="1"/>
</dbReference>
<evidence type="ECO:0000313" key="8">
    <source>
        <dbReference type="Proteomes" id="UP000187465"/>
    </source>
</evidence>
<feature type="transmembrane region" description="Helical" evidence="6">
    <location>
        <begin position="48"/>
        <end position="67"/>
    </location>
</feature>
<feature type="transmembrane region" description="Helical" evidence="6">
    <location>
        <begin position="172"/>
        <end position="191"/>
    </location>
</feature>
<dbReference type="InterPro" id="IPR051461">
    <property type="entry name" value="UPF0750_membrane"/>
</dbReference>
<comment type="subcellular location">
    <subcellularLocation>
        <location evidence="1">Cell membrane</location>
        <topology evidence="1">Multi-pass membrane protein</topology>
    </subcellularLocation>
</comment>
<evidence type="ECO:0000256" key="3">
    <source>
        <dbReference type="ARBA" id="ARBA00022692"/>
    </source>
</evidence>
<evidence type="ECO:0000256" key="1">
    <source>
        <dbReference type="ARBA" id="ARBA00004651"/>
    </source>
</evidence>
<keyword evidence="3 6" id="KW-0812">Transmembrane</keyword>
<protein>
    <recommendedName>
        <fullName evidence="9">YitT family protein</fullName>
    </recommendedName>
</protein>
<feature type="transmembrane region" description="Helical" evidence="6">
    <location>
        <begin position="144"/>
        <end position="166"/>
    </location>
</feature>
<dbReference type="Pfam" id="PF02588">
    <property type="entry name" value="YitT_membrane"/>
    <property type="match status" value="1"/>
</dbReference>
<dbReference type="EMBL" id="MKQP01000027">
    <property type="protein sequence ID" value="OMD30091.1"/>
    <property type="molecule type" value="Genomic_DNA"/>
</dbReference>
<evidence type="ECO:0000256" key="6">
    <source>
        <dbReference type="SAM" id="Phobius"/>
    </source>
</evidence>
<reference evidence="7 8" key="1">
    <citation type="submission" date="2016-10" db="EMBL/GenBank/DDBJ databases">
        <title>Paenibacillus species isolates.</title>
        <authorList>
            <person name="Beno S.M."/>
        </authorList>
    </citation>
    <scope>NUCLEOTIDE SEQUENCE [LARGE SCALE GENOMIC DNA]</scope>
    <source>
        <strain evidence="7 8">FSL H7-0604</strain>
    </source>
</reference>
<keyword evidence="5 6" id="KW-0472">Membrane</keyword>
<comment type="caution">
    <text evidence="7">The sequence shown here is derived from an EMBL/GenBank/DDBJ whole genome shotgun (WGS) entry which is preliminary data.</text>
</comment>
<dbReference type="AlphaFoldDB" id="A0A1R0X666"/>
<dbReference type="InterPro" id="IPR003740">
    <property type="entry name" value="YitT"/>
</dbReference>
<name>A0A1R0X666_9BACL</name>
<evidence type="ECO:0000256" key="2">
    <source>
        <dbReference type="ARBA" id="ARBA00022475"/>
    </source>
</evidence>
<organism evidence="7 8">
    <name type="scientific">Paenibacillus odorifer</name>
    <dbReference type="NCBI Taxonomy" id="189426"/>
    <lineage>
        <taxon>Bacteria</taxon>
        <taxon>Bacillati</taxon>
        <taxon>Bacillota</taxon>
        <taxon>Bacilli</taxon>
        <taxon>Bacillales</taxon>
        <taxon>Paenibacillaceae</taxon>
        <taxon>Paenibacillus</taxon>
    </lineage>
</organism>
<keyword evidence="2" id="KW-1003">Cell membrane</keyword>
<evidence type="ECO:0000313" key="7">
    <source>
        <dbReference type="EMBL" id="OMD30091.1"/>
    </source>
</evidence>
<proteinExistence type="predicted"/>
<evidence type="ECO:0000256" key="5">
    <source>
        <dbReference type="ARBA" id="ARBA00023136"/>
    </source>
</evidence>
<feature type="transmembrane region" description="Helical" evidence="6">
    <location>
        <begin position="72"/>
        <end position="91"/>
    </location>
</feature>